<feature type="transmembrane region" description="Helical" evidence="1">
    <location>
        <begin position="161"/>
        <end position="180"/>
    </location>
</feature>
<dbReference type="AlphaFoldDB" id="A0A511YP65"/>
<comment type="caution">
    <text evidence="2">The sequence shown here is derived from an EMBL/GenBank/DDBJ whole genome shotgun (WGS) entry which is preliminary data.</text>
</comment>
<dbReference type="OrthoDB" id="1258675at2"/>
<dbReference type="RefSeq" id="WP_146942313.1">
    <property type="nucleotide sequence ID" value="NZ_BJYJ01000016.1"/>
</dbReference>
<evidence type="ECO:0000256" key="1">
    <source>
        <dbReference type="SAM" id="Phobius"/>
    </source>
</evidence>
<feature type="transmembrane region" description="Helical" evidence="1">
    <location>
        <begin position="213"/>
        <end position="236"/>
    </location>
</feature>
<feature type="transmembrane region" description="Helical" evidence="1">
    <location>
        <begin position="96"/>
        <end position="117"/>
    </location>
</feature>
<feature type="transmembrane region" description="Helical" evidence="1">
    <location>
        <begin position="6"/>
        <end position="27"/>
    </location>
</feature>
<keyword evidence="1" id="KW-0472">Membrane</keyword>
<organism evidence="2 3">
    <name type="scientific">Chryseobacterium hagamense</name>
    <dbReference type="NCBI Taxonomy" id="395935"/>
    <lineage>
        <taxon>Bacteria</taxon>
        <taxon>Pseudomonadati</taxon>
        <taxon>Bacteroidota</taxon>
        <taxon>Flavobacteriia</taxon>
        <taxon>Flavobacteriales</taxon>
        <taxon>Weeksellaceae</taxon>
        <taxon>Chryseobacterium group</taxon>
        <taxon>Chryseobacterium</taxon>
    </lineage>
</organism>
<gene>
    <name evidence="2" type="ORF">CHA01nite_27220</name>
</gene>
<keyword evidence="1" id="KW-1133">Transmembrane helix</keyword>
<keyword evidence="1" id="KW-0812">Transmembrane</keyword>
<accession>A0A511YP65</accession>
<proteinExistence type="predicted"/>
<dbReference type="Proteomes" id="UP000321863">
    <property type="component" value="Unassembled WGS sequence"/>
</dbReference>
<evidence type="ECO:0000313" key="3">
    <source>
        <dbReference type="Proteomes" id="UP000321863"/>
    </source>
</evidence>
<evidence type="ECO:0000313" key="2">
    <source>
        <dbReference type="EMBL" id="GEN76982.1"/>
    </source>
</evidence>
<dbReference type="EMBL" id="BJYJ01000016">
    <property type="protein sequence ID" value="GEN76982.1"/>
    <property type="molecule type" value="Genomic_DNA"/>
</dbReference>
<feature type="transmembrane region" description="Helical" evidence="1">
    <location>
        <begin position="187"/>
        <end position="207"/>
    </location>
</feature>
<sequence length="237" mass="27182">MEINTAVTVGLIFSTYGFLFCILSYYVNIGLLNMKVTEVNVFSTFTKPVYSYILQNGVKINFGYIPINYNISFDMGNFVVDSAEEKKYLKKLTKNIALFQLMIVALLIIVVSSASLMSGYNPAKILNDFIDNGYNLLAGKRSFSEFRAIVHSQYAIYGKHFYIFFVLMTYFTCISFLMALSPLSMYMSIFVMLFILGSYLVIGLKYFELPVTFYIDLLISLIISGFIYFLSLRFFIK</sequence>
<keyword evidence="3" id="KW-1185">Reference proteome</keyword>
<protein>
    <submittedName>
        <fullName evidence="2">Uncharacterized protein</fullName>
    </submittedName>
</protein>
<reference evidence="2 3" key="1">
    <citation type="submission" date="2019-07" db="EMBL/GenBank/DDBJ databases">
        <title>Whole genome shotgun sequence of Chryseobacterium hagamense NBRC 105253.</title>
        <authorList>
            <person name="Hosoyama A."/>
            <person name="Uohara A."/>
            <person name="Ohji S."/>
            <person name="Ichikawa N."/>
        </authorList>
    </citation>
    <scope>NUCLEOTIDE SEQUENCE [LARGE SCALE GENOMIC DNA]</scope>
    <source>
        <strain evidence="2 3">NBRC 105253</strain>
    </source>
</reference>
<name>A0A511YP65_9FLAO</name>